<evidence type="ECO:0000256" key="7">
    <source>
        <dbReference type="ARBA" id="ARBA00023053"/>
    </source>
</evidence>
<gene>
    <name evidence="14" type="primary">sglT_3</name>
    <name evidence="14" type="ORF">Enr10x_04350</name>
</gene>
<evidence type="ECO:0000313" key="14">
    <source>
        <dbReference type="EMBL" id="QDT25140.1"/>
    </source>
</evidence>
<keyword evidence="3" id="KW-0813">Transport</keyword>
<keyword evidence="8" id="KW-0406">Ion transport</keyword>
<keyword evidence="10" id="KW-0325">Glycoprotein</keyword>
<evidence type="ECO:0000256" key="11">
    <source>
        <dbReference type="ARBA" id="ARBA00023201"/>
    </source>
</evidence>
<evidence type="ECO:0000256" key="6">
    <source>
        <dbReference type="ARBA" id="ARBA00022989"/>
    </source>
</evidence>
<evidence type="ECO:0000256" key="13">
    <source>
        <dbReference type="RuleBase" id="RU362091"/>
    </source>
</evidence>
<sequence length="538" mass="58574">MITGILNPERMHFANLCVGVEKCVRDNSCHAFCPSSLVQDETDCTVNIAIGNVDLIILALYLAGVIWFGSWIGGKQKDLSDYLLGGKTLPWWAILGSIVATETSTVTFLSVPGIAYQPDGNLQFLQLPLGYIVGRFLVIVFLLPLYFRGEIYSAYEVFKKRFGGKTERLSSLTFIVMRTLADGLRLYLTALVLEKVVGIPISACVVVIGIGTIIYTCLGGMKSVVWNDCLQFVIYIAGALFAFGVIIESLPDGWSGYQQFAVTNHKWAMFDFEWDLSKTYTFWAGLVGGMFLSMATHGADQLMIQRYLGARNQRDAARALGFSGFVVFLQFALFLLLGIGLAAFYQSFPPATPFEKPDEVFATFIIDNLPKGIKGLTLAAVFAAAMSTLSSSLSSTTSALVNDFYLPLTSTTKQQSELVRISRVFTVLFGLAQIFVGIASQSIESSVVGNVLAIAGISTGLILGIFFLATFSQRASQASALFGFLVGLATVLYVAFGIKGTVAWPWYTLIGASTVFIFGIISSRFLPASQQTHTEMEE</sequence>
<evidence type="ECO:0000256" key="3">
    <source>
        <dbReference type="ARBA" id="ARBA00022448"/>
    </source>
</evidence>
<comment type="subcellular location">
    <subcellularLocation>
        <location evidence="1">Cell membrane</location>
        <topology evidence="1">Multi-pass membrane protein</topology>
    </subcellularLocation>
</comment>
<comment type="similarity">
    <text evidence="2 13">Belongs to the sodium:solute symporter (SSF) (TC 2.A.21) family.</text>
</comment>
<keyword evidence="4" id="KW-1003">Cell membrane</keyword>
<dbReference type="InterPro" id="IPR038377">
    <property type="entry name" value="Na/Glc_symporter_sf"/>
</dbReference>
<dbReference type="GO" id="GO:0015293">
    <property type="term" value="F:symporter activity"/>
    <property type="evidence" value="ECO:0007669"/>
    <property type="project" value="TreeGrafter"/>
</dbReference>
<dbReference type="PROSITE" id="PS50283">
    <property type="entry name" value="NA_SOLUT_SYMP_3"/>
    <property type="match status" value="1"/>
</dbReference>
<dbReference type="InterPro" id="IPR018212">
    <property type="entry name" value="Na/solute_symporter_CS"/>
</dbReference>
<evidence type="ECO:0000313" key="15">
    <source>
        <dbReference type="Proteomes" id="UP000315647"/>
    </source>
</evidence>
<evidence type="ECO:0000256" key="5">
    <source>
        <dbReference type="ARBA" id="ARBA00022692"/>
    </source>
</evidence>
<dbReference type="InterPro" id="IPR051163">
    <property type="entry name" value="Sodium:Solute_Symporter_SSF"/>
</dbReference>
<dbReference type="Pfam" id="PF00474">
    <property type="entry name" value="SSF"/>
    <property type="match status" value="1"/>
</dbReference>
<dbReference type="NCBIfam" id="TIGR00813">
    <property type="entry name" value="sss"/>
    <property type="match status" value="1"/>
</dbReference>
<dbReference type="GO" id="GO:0006814">
    <property type="term" value="P:sodium ion transport"/>
    <property type="evidence" value="ECO:0007669"/>
    <property type="project" value="UniProtKB-KW"/>
</dbReference>
<keyword evidence="11" id="KW-0739">Sodium transport</keyword>
<keyword evidence="15" id="KW-1185">Reference proteome</keyword>
<dbReference type="AlphaFoldDB" id="A0A518A061"/>
<dbReference type="InterPro" id="IPR001734">
    <property type="entry name" value="Na/solute_symporter"/>
</dbReference>
<evidence type="ECO:0000256" key="9">
    <source>
        <dbReference type="ARBA" id="ARBA00023136"/>
    </source>
</evidence>
<dbReference type="GO" id="GO:0005886">
    <property type="term" value="C:plasma membrane"/>
    <property type="evidence" value="ECO:0007669"/>
    <property type="project" value="UniProtKB-SubCell"/>
</dbReference>
<dbReference type="Gene3D" id="1.20.1730.10">
    <property type="entry name" value="Sodium/glucose cotransporter"/>
    <property type="match status" value="1"/>
</dbReference>
<evidence type="ECO:0000256" key="1">
    <source>
        <dbReference type="ARBA" id="ARBA00004651"/>
    </source>
</evidence>
<reference evidence="14 15" key="1">
    <citation type="submission" date="2019-03" db="EMBL/GenBank/DDBJ databases">
        <title>Deep-cultivation of Planctomycetes and their phenomic and genomic characterization uncovers novel biology.</title>
        <authorList>
            <person name="Wiegand S."/>
            <person name="Jogler M."/>
            <person name="Boedeker C."/>
            <person name="Pinto D."/>
            <person name="Vollmers J."/>
            <person name="Rivas-Marin E."/>
            <person name="Kohn T."/>
            <person name="Peeters S.H."/>
            <person name="Heuer A."/>
            <person name="Rast P."/>
            <person name="Oberbeckmann S."/>
            <person name="Bunk B."/>
            <person name="Jeske O."/>
            <person name="Meyerdierks A."/>
            <person name="Storesund J.E."/>
            <person name="Kallscheuer N."/>
            <person name="Luecker S."/>
            <person name="Lage O.M."/>
            <person name="Pohl T."/>
            <person name="Merkel B.J."/>
            <person name="Hornburger P."/>
            <person name="Mueller R.-W."/>
            <person name="Bruemmer F."/>
            <person name="Labrenz M."/>
            <person name="Spormann A.M."/>
            <person name="Op den Camp H."/>
            <person name="Overmann J."/>
            <person name="Amann R."/>
            <person name="Jetten M.S.M."/>
            <person name="Mascher T."/>
            <person name="Medema M.H."/>
            <person name="Devos D.P."/>
            <person name="Kaster A.-K."/>
            <person name="Ovreas L."/>
            <person name="Rohde M."/>
            <person name="Galperin M.Y."/>
            <person name="Jogler C."/>
        </authorList>
    </citation>
    <scope>NUCLEOTIDE SEQUENCE [LARGE SCALE GENOMIC DNA]</scope>
    <source>
        <strain evidence="14 15">Enr10</strain>
    </source>
</reference>
<evidence type="ECO:0000256" key="8">
    <source>
        <dbReference type="ARBA" id="ARBA00023065"/>
    </source>
</evidence>
<dbReference type="PROSITE" id="PS00456">
    <property type="entry name" value="NA_SOLUT_SYMP_1"/>
    <property type="match status" value="1"/>
</dbReference>
<dbReference type="PANTHER" id="PTHR42985">
    <property type="entry name" value="SODIUM-COUPLED MONOCARBOXYLATE TRANSPORTER"/>
    <property type="match status" value="1"/>
</dbReference>
<evidence type="ECO:0000256" key="4">
    <source>
        <dbReference type="ARBA" id="ARBA00022475"/>
    </source>
</evidence>
<proteinExistence type="inferred from homology"/>
<dbReference type="CDD" id="cd11493">
    <property type="entry name" value="SLC5sbd_NIS-like_u1"/>
    <property type="match status" value="1"/>
</dbReference>
<keyword evidence="6" id="KW-1133">Transmembrane helix</keyword>
<dbReference type="PANTHER" id="PTHR42985:SF47">
    <property type="entry name" value="INTEGRAL MEMBRANE TRANSPORT PROTEIN"/>
    <property type="match status" value="1"/>
</dbReference>
<evidence type="ECO:0000256" key="12">
    <source>
        <dbReference type="ARBA" id="ARBA00036099"/>
    </source>
</evidence>
<keyword evidence="9" id="KW-0472">Membrane</keyword>
<keyword evidence="7" id="KW-0915">Sodium</keyword>
<dbReference type="GO" id="GO:0098660">
    <property type="term" value="P:inorganic ion transmembrane transport"/>
    <property type="evidence" value="ECO:0007669"/>
    <property type="project" value="UniProtKB-ARBA"/>
</dbReference>
<accession>A0A517Q0J1</accession>
<protein>
    <submittedName>
        <fullName evidence="14">Sodium/glucose cotransporter</fullName>
    </submittedName>
</protein>
<comment type="catalytic activity">
    <reaction evidence="12">
        <text>iodide(out) + 2 Na(+)(out) = iodide(in) + 2 Na(+)(in)</text>
        <dbReference type="Rhea" id="RHEA:71207"/>
        <dbReference type="ChEBI" id="CHEBI:16382"/>
        <dbReference type="ChEBI" id="CHEBI:29101"/>
    </reaction>
</comment>
<name>A0A518A061_9PLAN</name>
<dbReference type="Proteomes" id="UP000315647">
    <property type="component" value="Chromosome"/>
</dbReference>
<dbReference type="GO" id="GO:0015075">
    <property type="term" value="F:monoatomic ion transmembrane transporter activity"/>
    <property type="evidence" value="ECO:0007669"/>
    <property type="project" value="UniProtKB-ARBA"/>
</dbReference>
<organism evidence="14 15">
    <name type="scientific">Gimesia panareensis</name>
    <dbReference type="NCBI Taxonomy" id="2527978"/>
    <lineage>
        <taxon>Bacteria</taxon>
        <taxon>Pseudomonadati</taxon>
        <taxon>Planctomycetota</taxon>
        <taxon>Planctomycetia</taxon>
        <taxon>Planctomycetales</taxon>
        <taxon>Planctomycetaceae</taxon>
        <taxon>Gimesia</taxon>
    </lineage>
</organism>
<evidence type="ECO:0000256" key="10">
    <source>
        <dbReference type="ARBA" id="ARBA00023180"/>
    </source>
</evidence>
<dbReference type="EMBL" id="CP037421">
    <property type="protein sequence ID" value="QDT25140.1"/>
    <property type="molecule type" value="Genomic_DNA"/>
</dbReference>
<accession>A0A518A061</accession>
<evidence type="ECO:0000256" key="2">
    <source>
        <dbReference type="ARBA" id="ARBA00006434"/>
    </source>
</evidence>
<keyword evidence="5" id="KW-0812">Transmembrane</keyword>